<gene>
    <name evidence="11" type="primary">MMT1</name>
    <name evidence="11" type="ORF">DIS24_g10540</name>
</gene>
<dbReference type="InterPro" id="IPR058533">
    <property type="entry name" value="Cation_efflux_TM"/>
</dbReference>
<feature type="transmembrane region" description="Helical" evidence="9">
    <location>
        <begin position="159"/>
        <end position="178"/>
    </location>
</feature>
<evidence type="ECO:0000256" key="2">
    <source>
        <dbReference type="ARBA" id="ARBA00008873"/>
    </source>
</evidence>
<evidence type="ECO:0000313" key="12">
    <source>
        <dbReference type="Proteomes" id="UP001175001"/>
    </source>
</evidence>
<dbReference type="GO" id="GO:0005739">
    <property type="term" value="C:mitochondrion"/>
    <property type="evidence" value="ECO:0007669"/>
    <property type="project" value="UniProtKB-ARBA"/>
</dbReference>
<dbReference type="PANTHER" id="PTHR43840">
    <property type="entry name" value="MITOCHONDRIAL METAL TRANSPORTER 1-RELATED"/>
    <property type="match status" value="1"/>
</dbReference>
<feature type="domain" description="Cation efflux protein transmembrane" evidence="10">
    <location>
        <begin position="159"/>
        <end position="250"/>
    </location>
</feature>
<feature type="transmembrane region" description="Helical" evidence="9">
    <location>
        <begin position="228"/>
        <end position="246"/>
    </location>
</feature>
<dbReference type="Pfam" id="PF01545">
    <property type="entry name" value="Cation_efflux"/>
    <property type="match status" value="2"/>
</dbReference>
<dbReference type="GO" id="GO:0016020">
    <property type="term" value="C:membrane"/>
    <property type="evidence" value="ECO:0007669"/>
    <property type="project" value="UniProtKB-SubCell"/>
</dbReference>
<evidence type="ECO:0000256" key="1">
    <source>
        <dbReference type="ARBA" id="ARBA00004141"/>
    </source>
</evidence>
<dbReference type="InterPro" id="IPR027469">
    <property type="entry name" value="Cation_efflux_TMD_sf"/>
</dbReference>
<evidence type="ECO:0000256" key="9">
    <source>
        <dbReference type="SAM" id="Phobius"/>
    </source>
</evidence>
<dbReference type="InterPro" id="IPR002524">
    <property type="entry name" value="Cation_efflux"/>
</dbReference>
<feature type="compositionally biased region" description="Basic and acidic residues" evidence="8">
    <location>
        <begin position="508"/>
        <end position="535"/>
    </location>
</feature>
<dbReference type="Gene3D" id="1.20.1510.10">
    <property type="entry name" value="Cation efflux protein transmembrane domain"/>
    <property type="match status" value="1"/>
</dbReference>
<comment type="similarity">
    <text evidence="2">Belongs to the cation diffusion facilitator (CDF) transporter (TC 2.A.4) family. SLC30A subfamily.</text>
</comment>
<keyword evidence="5 9" id="KW-1133">Transmembrane helix</keyword>
<dbReference type="GO" id="GO:0008324">
    <property type="term" value="F:monoatomic cation transmembrane transporter activity"/>
    <property type="evidence" value="ECO:0007669"/>
    <property type="project" value="InterPro"/>
</dbReference>
<feature type="compositionally biased region" description="Basic residues" evidence="8">
    <location>
        <begin position="126"/>
        <end position="137"/>
    </location>
</feature>
<dbReference type="Proteomes" id="UP001175001">
    <property type="component" value="Unassembled WGS sequence"/>
</dbReference>
<keyword evidence="7 9" id="KW-0472">Membrane</keyword>
<dbReference type="AlphaFoldDB" id="A0AA40CHG7"/>
<feature type="region of interest" description="Disordered" evidence="8">
    <location>
        <begin position="117"/>
        <end position="140"/>
    </location>
</feature>
<reference evidence="11" key="1">
    <citation type="submission" date="2023-06" db="EMBL/GenBank/DDBJ databases">
        <title>Multi-omics analyses reveal the molecular pathogenesis toolkit of Lasiodiplodia hormozganensis, a cross-kingdom pathogen.</title>
        <authorList>
            <person name="Felix C."/>
            <person name="Meneses R."/>
            <person name="Goncalves M.F.M."/>
            <person name="Tilleman L."/>
            <person name="Duarte A.S."/>
            <person name="Jorrin-Novo J.V."/>
            <person name="Van De Peer Y."/>
            <person name="Deforce D."/>
            <person name="Van Nieuwerburgh F."/>
            <person name="Esteves A.C."/>
            <person name="Alves A."/>
        </authorList>
    </citation>
    <scope>NUCLEOTIDE SEQUENCE</scope>
    <source>
        <strain evidence="11">CBS 339.90</strain>
    </source>
</reference>
<dbReference type="NCBIfam" id="TIGR01297">
    <property type="entry name" value="CDF"/>
    <property type="match status" value="1"/>
</dbReference>
<evidence type="ECO:0000259" key="10">
    <source>
        <dbReference type="Pfam" id="PF01545"/>
    </source>
</evidence>
<evidence type="ECO:0000313" key="11">
    <source>
        <dbReference type="EMBL" id="KAK0637718.1"/>
    </source>
</evidence>
<dbReference type="GO" id="GO:0098771">
    <property type="term" value="P:inorganic ion homeostasis"/>
    <property type="evidence" value="ECO:0007669"/>
    <property type="project" value="UniProtKB-ARBA"/>
</dbReference>
<accession>A0AA40CHG7</accession>
<dbReference type="SUPFAM" id="SSF161111">
    <property type="entry name" value="Cation efflux protein transmembrane domain-like"/>
    <property type="match status" value="1"/>
</dbReference>
<dbReference type="FunFam" id="3.30.70.1350:FF:000010">
    <property type="entry name" value="Cation efflux family protein, putative"/>
    <property type="match status" value="1"/>
</dbReference>
<dbReference type="GO" id="GO:0030003">
    <property type="term" value="P:intracellular monoatomic cation homeostasis"/>
    <property type="evidence" value="ECO:0007669"/>
    <property type="project" value="UniProtKB-ARBA"/>
</dbReference>
<dbReference type="EMBL" id="JAUJDW010000115">
    <property type="protein sequence ID" value="KAK0637718.1"/>
    <property type="molecule type" value="Genomic_DNA"/>
</dbReference>
<proteinExistence type="inferred from homology"/>
<evidence type="ECO:0000256" key="3">
    <source>
        <dbReference type="ARBA" id="ARBA00022448"/>
    </source>
</evidence>
<feature type="domain" description="Cation efflux protein transmembrane" evidence="10">
    <location>
        <begin position="296"/>
        <end position="391"/>
    </location>
</feature>
<dbReference type="FunFam" id="1.20.1510.10:FF:000013">
    <property type="entry name" value="Cation efflux family protein"/>
    <property type="match status" value="1"/>
</dbReference>
<dbReference type="InterPro" id="IPR050291">
    <property type="entry name" value="CDF_Transporter"/>
</dbReference>
<evidence type="ECO:0000256" key="6">
    <source>
        <dbReference type="ARBA" id="ARBA00023065"/>
    </source>
</evidence>
<evidence type="ECO:0000256" key="5">
    <source>
        <dbReference type="ARBA" id="ARBA00022989"/>
    </source>
</evidence>
<feature type="transmembrane region" description="Helical" evidence="9">
    <location>
        <begin position="339"/>
        <end position="362"/>
    </location>
</feature>
<evidence type="ECO:0000256" key="8">
    <source>
        <dbReference type="SAM" id="MobiDB-lite"/>
    </source>
</evidence>
<keyword evidence="6" id="KW-0406">Ion transport</keyword>
<feature type="region of interest" description="Disordered" evidence="8">
    <location>
        <begin position="497"/>
        <end position="544"/>
    </location>
</feature>
<comment type="caution">
    <text evidence="11">The sequence shown here is derived from an EMBL/GenBank/DDBJ whole genome shotgun (WGS) entry which is preliminary data.</text>
</comment>
<evidence type="ECO:0000256" key="4">
    <source>
        <dbReference type="ARBA" id="ARBA00022692"/>
    </source>
</evidence>
<name>A0AA40CHG7_9PEZI</name>
<keyword evidence="4 9" id="KW-0812">Transmembrane</keyword>
<dbReference type="PANTHER" id="PTHR43840:SF15">
    <property type="entry name" value="MITOCHONDRIAL METAL TRANSPORTER 1-RELATED"/>
    <property type="match status" value="1"/>
</dbReference>
<keyword evidence="12" id="KW-1185">Reference proteome</keyword>
<protein>
    <submittedName>
        <fullName evidence="11">Mitochondrial metal transporter 1</fullName>
    </submittedName>
</protein>
<sequence length="544" mass="58466">MLARIARSNGASSLSVLRVVRPWDRPRVMAGGGPRSSCASTSLLSPTTEALFKQLARSSSTSSPARAAYPALSAAIALSPPPTRPPIAPNCPRCCSSLAARPPSVRRLRKLNPAMSATQTREHMGHSHGHGHGHHHHGTDPALLLSSDKNDAAVRITRLGLLLNVVLAVGKGFAGYYWNSKMLIGDAFHSLSDMVSDLMTLLTVKWALQPPSERYPTGFGKIECLGSLGVSSILLLGGLGIGWSAVLSLSQMFAPEVAEALAHFDFLGLGHGHGHDHGDHGHGHSHSAVDMAAAVPHLNAAWLLFASAGLKEWLVYATRKVARERKSSVLFSNAMHHRIDSFTAILTAAIIMASNFATNAAWLDPVGSLIITGMVVKAGYENLFQAFSELIDVSIDDEMKSSVRRATSKALTDAGLASSSPNGVVEIRSVGGLKSGPNYLLELELAVPSTWTVDQLSGVEQLVRARIGAKVRGAKRVKVRFVSAEVEREGPDFLDEFIPSDVSAKSSPGDHEHEHEHDHEHEHEHHIHEHKHENKANGGVTKRR</sequence>
<keyword evidence="3" id="KW-0813">Transport</keyword>
<comment type="subcellular location">
    <subcellularLocation>
        <location evidence="1">Membrane</location>
        <topology evidence="1">Multi-pass membrane protein</topology>
    </subcellularLocation>
</comment>
<organism evidence="11 12">
    <name type="scientific">Lasiodiplodia hormozganensis</name>
    <dbReference type="NCBI Taxonomy" id="869390"/>
    <lineage>
        <taxon>Eukaryota</taxon>
        <taxon>Fungi</taxon>
        <taxon>Dikarya</taxon>
        <taxon>Ascomycota</taxon>
        <taxon>Pezizomycotina</taxon>
        <taxon>Dothideomycetes</taxon>
        <taxon>Dothideomycetes incertae sedis</taxon>
        <taxon>Botryosphaeriales</taxon>
        <taxon>Botryosphaeriaceae</taxon>
        <taxon>Lasiodiplodia</taxon>
    </lineage>
</organism>
<evidence type="ECO:0000256" key="7">
    <source>
        <dbReference type="ARBA" id="ARBA00023136"/>
    </source>
</evidence>